<evidence type="ECO:0008006" key="3">
    <source>
        <dbReference type="Google" id="ProtNLM"/>
    </source>
</evidence>
<evidence type="ECO:0000313" key="2">
    <source>
        <dbReference type="Proteomes" id="UP001054252"/>
    </source>
</evidence>
<dbReference type="EMBL" id="BPVZ01000122">
    <property type="protein sequence ID" value="GKV37474.1"/>
    <property type="molecule type" value="Genomic_DNA"/>
</dbReference>
<comment type="caution">
    <text evidence="1">The sequence shown here is derived from an EMBL/GenBank/DDBJ whole genome shotgun (WGS) entry which is preliminary data.</text>
</comment>
<accession>A0AAV5LJC6</accession>
<organism evidence="1 2">
    <name type="scientific">Rubroshorea leprosula</name>
    <dbReference type="NCBI Taxonomy" id="152421"/>
    <lineage>
        <taxon>Eukaryota</taxon>
        <taxon>Viridiplantae</taxon>
        <taxon>Streptophyta</taxon>
        <taxon>Embryophyta</taxon>
        <taxon>Tracheophyta</taxon>
        <taxon>Spermatophyta</taxon>
        <taxon>Magnoliopsida</taxon>
        <taxon>eudicotyledons</taxon>
        <taxon>Gunneridae</taxon>
        <taxon>Pentapetalae</taxon>
        <taxon>rosids</taxon>
        <taxon>malvids</taxon>
        <taxon>Malvales</taxon>
        <taxon>Dipterocarpaceae</taxon>
        <taxon>Rubroshorea</taxon>
    </lineage>
</organism>
<dbReference type="Proteomes" id="UP001054252">
    <property type="component" value="Unassembled WGS sequence"/>
</dbReference>
<sequence>MQGWLSGGAGIGEEQPKAGSSLLAKWNSYAASRHSEEGGTSGFGFDIEALQ</sequence>
<keyword evidence="2" id="KW-1185">Reference proteome</keyword>
<name>A0AAV5LJC6_9ROSI</name>
<protein>
    <recommendedName>
        <fullName evidence="3">Vesicle transport protein</fullName>
    </recommendedName>
</protein>
<gene>
    <name evidence="1" type="ORF">SLEP1_g45500</name>
</gene>
<reference evidence="1 2" key="1">
    <citation type="journal article" date="2021" name="Commun. Biol.">
        <title>The genome of Shorea leprosula (Dipterocarpaceae) highlights the ecological relevance of drought in aseasonal tropical rainforests.</title>
        <authorList>
            <person name="Ng K.K.S."/>
            <person name="Kobayashi M.J."/>
            <person name="Fawcett J.A."/>
            <person name="Hatakeyama M."/>
            <person name="Paape T."/>
            <person name="Ng C.H."/>
            <person name="Ang C.C."/>
            <person name="Tnah L.H."/>
            <person name="Lee C.T."/>
            <person name="Nishiyama T."/>
            <person name="Sese J."/>
            <person name="O'Brien M.J."/>
            <person name="Copetti D."/>
            <person name="Mohd Noor M.I."/>
            <person name="Ong R.C."/>
            <person name="Putra M."/>
            <person name="Sireger I.Z."/>
            <person name="Indrioko S."/>
            <person name="Kosugi Y."/>
            <person name="Izuno A."/>
            <person name="Isagi Y."/>
            <person name="Lee S.L."/>
            <person name="Shimizu K.K."/>
        </authorList>
    </citation>
    <scope>NUCLEOTIDE SEQUENCE [LARGE SCALE GENOMIC DNA]</scope>
    <source>
        <strain evidence="1">214</strain>
    </source>
</reference>
<evidence type="ECO:0000313" key="1">
    <source>
        <dbReference type="EMBL" id="GKV37474.1"/>
    </source>
</evidence>
<dbReference type="AlphaFoldDB" id="A0AAV5LJC6"/>
<proteinExistence type="predicted"/>